<name>A0ABQ1UAE9_9NOCA</name>
<protein>
    <submittedName>
        <fullName evidence="1">Uncharacterized protein</fullName>
    </submittedName>
</protein>
<evidence type="ECO:0000313" key="2">
    <source>
        <dbReference type="Proteomes" id="UP000632454"/>
    </source>
</evidence>
<proteinExistence type="predicted"/>
<gene>
    <name evidence="1" type="ORF">GCM10007298_06600</name>
</gene>
<comment type="caution">
    <text evidence="1">The sequence shown here is derived from an EMBL/GenBank/DDBJ whole genome shotgun (WGS) entry which is preliminary data.</text>
</comment>
<dbReference type="RefSeq" id="WP_188486877.1">
    <property type="nucleotide sequence ID" value="NZ_BMCS01000001.1"/>
</dbReference>
<keyword evidence="2" id="KW-1185">Reference proteome</keyword>
<reference evidence="2" key="1">
    <citation type="journal article" date="2019" name="Int. J. Syst. Evol. Microbiol.">
        <title>The Global Catalogue of Microorganisms (GCM) 10K type strain sequencing project: providing services to taxonomists for standard genome sequencing and annotation.</title>
        <authorList>
            <consortium name="The Broad Institute Genomics Platform"/>
            <consortium name="The Broad Institute Genome Sequencing Center for Infectious Disease"/>
            <person name="Wu L."/>
            <person name="Ma J."/>
        </authorList>
    </citation>
    <scope>NUCLEOTIDE SEQUENCE [LARGE SCALE GENOMIC DNA]</scope>
    <source>
        <strain evidence="2">CCM 7855</strain>
    </source>
</reference>
<dbReference type="InterPro" id="IPR011990">
    <property type="entry name" value="TPR-like_helical_dom_sf"/>
</dbReference>
<sequence length="185" mass="20064">MIDELQDEAAALLAAGEWTHALAEFSVLREIRSRRDGPYSLMYLSNLHDSIRCMCQLELWSDSEPLCRELYGKYRRTHGPGEADTVDAAKRYAWALVQLDKTDPAVALYLATADALWTTGDRAGSLALLGAAVVHRQNDESGAATTLMFDGLCNGPDLQTAAVLLAAGLPAPDGSLTMDGLRLIR</sequence>
<accession>A0ABQ1UAE9</accession>
<evidence type="ECO:0000313" key="1">
    <source>
        <dbReference type="EMBL" id="GGF13296.1"/>
    </source>
</evidence>
<dbReference type="EMBL" id="BMCS01000001">
    <property type="protein sequence ID" value="GGF13296.1"/>
    <property type="molecule type" value="Genomic_DNA"/>
</dbReference>
<organism evidence="1 2">
    <name type="scientific">Williamsia phyllosphaerae</name>
    <dbReference type="NCBI Taxonomy" id="885042"/>
    <lineage>
        <taxon>Bacteria</taxon>
        <taxon>Bacillati</taxon>
        <taxon>Actinomycetota</taxon>
        <taxon>Actinomycetes</taxon>
        <taxon>Mycobacteriales</taxon>
        <taxon>Nocardiaceae</taxon>
        <taxon>Williamsia</taxon>
    </lineage>
</organism>
<dbReference type="Gene3D" id="1.25.40.10">
    <property type="entry name" value="Tetratricopeptide repeat domain"/>
    <property type="match status" value="1"/>
</dbReference>
<dbReference type="Proteomes" id="UP000632454">
    <property type="component" value="Unassembled WGS sequence"/>
</dbReference>